<evidence type="ECO:0000256" key="6">
    <source>
        <dbReference type="RuleBase" id="RU004057"/>
    </source>
</evidence>
<keyword evidence="10" id="KW-1185">Reference proteome</keyword>
<proteinExistence type="inferred from homology"/>
<evidence type="ECO:0000256" key="1">
    <source>
        <dbReference type="ARBA" id="ARBA00004651"/>
    </source>
</evidence>
<reference evidence="9 10" key="1">
    <citation type="submission" date="2018-05" db="EMBL/GenBank/DDBJ databases">
        <title>Abyssibacter profundi OUC007T gen. nov., sp. nov, a marine bacterium isolated from seawater of the Mariana Trench.</title>
        <authorList>
            <person name="Zhou S."/>
        </authorList>
    </citation>
    <scope>NUCLEOTIDE SEQUENCE [LARGE SCALE GENOMIC DNA]</scope>
    <source>
        <strain evidence="9 10">OUC007</strain>
    </source>
</reference>
<keyword evidence="4 7" id="KW-1133">Transmembrane helix</keyword>
<dbReference type="GO" id="GO:0005886">
    <property type="term" value="C:plasma membrane"/>
    <property type="evidence" value="ECO:0007669"/>
    <property type="project" value="UniProtKB-SubCell"/>
</dbReference>
<feature type="transmembrane region" description="Helical" evidence="7">
    <location>
        <begin position="80"/>
        <end position="101"/>
    </location>
</feature>
<dbReference type="Pfam" id="PF01618">
    <property type="entry name" value="MotA_ExbB"/>
    <property type="match status" value="1"/>
</dbReference>
<evidence type="ECO:0000256" key="2">
    <source>
        <dbReference type="ARBA" id="ARBA00022475"/>
    </source>
</evidence>
<evidence type="ECO:0000256" key="3">
    <source>
        <dbReference type="ARBA" id="ARBA00022692"/>
    </source>
</evidence>
<accession>A0A363UMR2</accession>
<protein>
    <submittedName>
        <fullName evidence="9">Biopolymer transporter ExbB</fullName>
    </submittedName>
</protein>
<dbReference type="InterPro" id="IPR050790">
    <property type="entry name" value="ExbB/TolQ_transport"/>
</dbReference>
<dbReference type="EMBL" id="QEQK01000005">
    <property type="protein sequence ID" value="PWN56707.1"/>
    <property type="molecule type" value="Genomic_DNA"/>
</dbReference>
<evidence type="ECO:0000256" key="7">
    <source>
        <dbReference type="SAM" id="Phobius"/>
    </source>
</evidence>
<dbReference type="PANTHER" id="PTHR30625:SF18">
    <property type="entry name" value="TONB2 ENERGY TRANSDUCTION SYSTEM INNER MEMBRANE COMPONENT EXBB"/>
    <property type="match status" value="1"/>
</dbReference>
<feature type="transmembrane region" description="Helical" evidence="7">
    <location>
        <begin position="12"/>
        <end position="32"/>
    </location>
</feature>
<dbReference type="GO" id="GO:0017038">
    <property type="term" value="P:protein import"/>
    <property type="evidence" value="ECO:0007669"/>
    <property type="project" value="TreeGrafter"/>
</dbReference>
<feature type="transmembrane region" description="Helical" evidence="7">
    <location>
        <begin position="121"/>
        <end position="143"/>
    </location>
</feature>
<comment type="subcellular location">
    <subcellularLocation>
        <location evidence="1">Cell membrane</location>
        <topology evidence="1">Multi-pass membrane protein</topology>
    </subcellularLocation>
    <subcellularLocation>
        <location evidence="6">Membrane</location>
        <topology evidence="6">Multi-pass membrane protein</topology>
    </subcellularLocation>
</comment>
<dbReference type="PANTHER" id="PTHR30625">
    <property type="entry name" value="PROTEIN TOLQ"/>
    <property type="match status" value="1"/>
</dbReference>
<keyword evidence="2" id="KW-1003">Cell membrane</keyword>
<evidence type="ECO:0000256" key="5">
    <source>
        <dbReference type="ARBA" id="ARBA00023136"/>
    </source>
</evidence>
<dbReference type="OrthoDB" id="4045at2"/>
<keyword evidence="3 7" id="KW-0812">Transmembrane</keyword>
<evidence type="ECO:0000259" key="8">
    <source>
        <dbReference type="Pfam" id="PF01618"/>
    </source>
</evidence>
<name>A0A363UMR2_9GAMM</name>
<keyword evidence="6" id="KW-0813">Transport</keyword>
<comment type="similarity">
    <text evidence="6">Belongs to the exbB/tolQ family.</text>
</comment>
<organism evidence="9 10">
    <name type="scientific">Abyssibacter profundi</name>
    <dbReference type="NCBI Taxonomy" id="2182787"/>
    <lineage>
        <taxon>Bacteria</taxon>
        <taxon>Pseudomonadati</taxon>
        <taxon>Pseudomonadota</taxon>
        <taxon>Gammaproteobacteria</taxon>
        <taxon>Chromatiales</taxon>
        <taxon>Oceanococcaceae</taxon>
        <taxon>Abyssibacter</taxon>
    </lineage>
</organism>
<comment type="caution">
    <text evidence="9">The sequence shown here is derived from an EMBL/GenBank/DDBJ whole genome shotgun (WGS) entry which is preliminary data.</text>
</comment>
<dbReference type="AlphaFoldDB" id="A0A363UMR2"/>
<feature type="domain" description="MotA/TolQ/ExbB proton channel" evidence="8">
    <location>
        <begin position="31"/>
        <end position="157"/>
    </location>
</feature>
<gene>
    <name evidence="9" type="ORF">DEH80_07145</name>
</gene>
<keyword evidence="5 7" id="KW-0472">Membrane</keyword>
<dbReference type="Proteomes" id="UP000251800">
    <property type="component" value="Unassembled WGS sequence"/>
</dbReference>
<evidence type="ECO:0000313" key="9">
    <source>
        <dbReference type="EMBL" id="PWN56707.1"/>
    </source>
</evidence>
<keyword evidence="6" id="KW-0653">Protein transport</keyword>
<evidence type="ECO:0000256" key="4">
    <source>
        <dbReference type="ARBA" id="ARBA00022989"/>
    </source>
</evidence>
<sequence>MRSFIDAGGPVLWALLPLTVLLWTLILERFWYLGFRHGRVLSAYRAEWQGRAERNSWEARRIREAMVSQARDLQDRSLPVIKSLIALCPLLGLLGTVTGMIEVFEVMSLRGTGDARGMAGGVSRATLPTMAGMVVALSGLFFANRLTRLADKRTHEFADSLRFH</sequence>
<evidence type="ECO:0000313" key="10">
    <source>
        <dbReference type="Proteomes" id="UP000251800"/>
    </source>
</evidence>
<dbReference type="InterPro" id="IPR002898">
    <property type="entry name" value="MotA_ExbB_proton_chnl"/>
</dbReference>